<dbReference type="Gene3D" id="2.160.20.10">
    <property type="entry name" value="Single-stranded right-handed beta-helix, Pectin lyase-like"/>
    <property type="match status" value="2"/>
</dbReference>
<feature type="compositionally biased region" description="Low complexity" evidence="1">
    <location>
        <begin position="57"/>
        <end position="95"/>
    </location>
</feature>
<feature type="transmembrane region" description="Helical" evidence="2">
    <location>
        <begin position="554"/>
        <end position="573"/>
    </location>
</feature>
<feature type="compositionally biased region" description="Pro residues" evidence="1">
    <location>
        <begin position="655"/>
        <end position="668"/>
    </location>
</feature>
<evidence type="ECO:0000313" key="5">
    <source>
        <dbReference type="Proteomes" id="UP000326838"/>
    </source>
</evidence>
<comment type="caution">
    <text evidence="4">The sequence shown here is derived from an EMBL/GenBank/DDBJ whole genome shotgun (WGS) entry which is preliminary data.</text>
</comment>
<evidence type="ECO:0000256" key="2">
    <source>
        <dbReference type="SAM" id="Phobius"/>
    </source>
</evidence>
<dbReference type="RefSeq" id="WP_150894298.1">
    <property type="nucleotide sequence ID" value="NZ_VYUY01000015.1"/>
</dbReference>
<reference evidence="5" key="1">
    <citation type="submission" date="2019-09" db="EMBL/GenBank/DDBJ databases">
        <title>Mumia zhuanghuii sp. nov. isolated from the intestinal contents of plateau pika (Ochotona curzoniae) in the Qinghai-Tibet plateau of China.</title>
        <authorList>
            <person name="Tian Z."/>
        </authorList>
    </citation>
    <scope>NUCLEOTIDE SEQUENCE [LARGE SCALE GENOMIC DNA]</scope>
    <source>
        <strain evidence="5">L-033</strain>
    </source>
</reference>
<dbReference type="InterPro" id="IPR039448">
    <property type="entry name" value="Beta_helix"/>
</dbReference>
<dbReference type="InterPro" id="IPR012334">
    <property type="entry name" value="Pectin_lyas_fold"/>
</dbReference>
<dbReference type="InterPro" id="IPR011050">
    <property type="entry name" value="Pectin_lyase_fold/virulence"/>
</dbReference>
<dbReference type="SMART" id="SM00710">
    <property type="entry name" value="PbH1"/>
    <property type="match status" value="8"/>
</dbReference>
<feature type="region of interest" description="Disordered" evidence="1">
    <location>
        <begin position="49"/>
        <end position="95"/>
    </location>
</feature>
<dbReference type="AlphaFoldDB" id="A0A5N0TEU8"/>
<keyword evidence="5" id="KW-1185">Reference proteome</keyword>
<proteinExistence type="predicted"/>
<dbReference type="InterPro" id="IPR006626">
    <property type="entry name" value="PbH1"/>
</dbReference>
<feature type="domain" description="Right handed beta helix" evidence="3">
    <location>
        <begin position="391"/>
        <end position="535"/>
    </location>
</feature>
<accession>A0A5N0TEU8</accession>
<evidence type="ECO:0000259" key="3">
    <source>
        <dbReference type="Pfam" id="PF13229"/>
    </source>
</evidence>
<dbReference type="Pfam" id="PF13229">
    <property type="entry name" value="Beta_helix"/>
    <property type="match status" value="2"/>
</dbReference>
<dbReference type="Proteomes" id="UP000326838">
    <property type="component" value="Unassembled WGS sequence"/>
</dbReference>
<name>A0A5N0TEU8_9MICO</name>
<feature type="compositionally biased region" description="Low complexity" evidence="1">
    <location>
        <begin position="669"/>
        <end position="679"/>
    </location>
</feature>
<evidence type="ECO:0000313" key="4">
    <source>
        <dbReference type="EMBL" id="KAA9132406.1"/>
    </source>
</evidence>
<sequence>MTGRGKAGALTAEERGDTSVTRVALTRSLMLVVTAALVVGIVTTGNVLAGGRGGAGTAPSGDGASSGPTPTVGTSDGTAEGASTGAASSGTAGGETAADDIAERLAASAPARVVAAVDDRLTAVSQLAWDDPRTLTDFGTVVLSQRDEPYVLSDLIERGAVWQDDATTFSLVRSVVVRAGARMQLDAPGTTLRLLSTDTGFTGIVGWGGTVALHGAPHAPFTVTSWQESAGAPDAELDDGRGFVLVRNGRLESTFTRYEHLGFWSGRTGGVAVTATDPGLASATLSQTTHTGSAYGLFLSTVVDTLITGATITDSSMTAIHVTGASRGVIIDGASIDGAGRDGIAVDRGSGTVSISDSTVAHAADFGVRLDGNALAGGPNAAGHPTTLAAGFTVTDVTASDNGGGIRVAGGTDVAITRATVDCPSRALAIDGPVHTLSITDSTFATDRGVPVVIAGDVTDAKMTGSTVAGSAVGVRIRDARIAITDNTVSVVEGTAVEASGSAFVDASGNTIIGMGQDAIHLASGVGGSAVDNDTAGWQHRPAAMQWLNRHPMAWLWLLVLAIPAVGVPFILVRGRKHRELRRLLEDAIIRYGRNQLAAYAGGEAGGGSAGQDAGSLRTDGTLRSRADEWDGAEAASRRAAAFLSGLASAGDPLPSVPRPIPRPPRPTPGTSVGSSASSGPGGPDARGPSAGQPRGDSAGDGPMPVSGSIPVSGASAGGAMKWAGHPARRPVRSLRDLRTMLADREFASMQDFAVAAVLEAGYPVSAIARLFRVPSWRLEEWLQATLAELDHPAAPAARRNEAPGTRAPR</sequence>
<evidence type="ECO:0000256" key="1">
    <source>
        <dbReference type="SAM" id="MobiDB-lite"/>
    </source>
</evidence>
<keyword evidence="2" id="KW-0812">Transmembrane</keyword>
<keyword evidence="2" id="KW-1133">Transmembrane helix</keyword>
<organism evidence="4 5">
    <name type="scientific">Microbacterium caowuchunii</name>
    <dbReference type="NCBI Taxonomy" id="2614638"/>
    <lineage>
        <taxon>Bacteria</taxon>
        <taxon>Bacillati</taxon>
        <taxon>Actinomycetota</taxon>
        <taxon>Actinomycetes</taxon>
        <taxon>Micrococcales</taxon>
        <taxon>Microbacteriaceae</taxon>
        <taxon>Microbacterium</taxon>
    </lineage>
</organism>
<dbReference type="EMBL" id="VYUY01000015">
    <property type="protein sequence ID" value="KAA9132406.1"/>
    <property type="molecule type" value="Genomic_DNA"/>
</dbReference>
<keyword evidence="2" id="KW-0472">Membrane</keyword>
<feature type="domain" description="Right handed beta helix" evidence="3">
    <location>
        <begin position="283"/>
        <end position="374"/>
    </location>
</feature>
<protein>
    <submittedName>
        <fullName evidence="4">Right-handed parallel beta-helix repeat-containing protein</fullName>
    </submittedName>
</protein>
<feature type="region of interest" description="Disordered" evidence="1">
    <location>
        <begin position="649"/>
        <end position="729"/>
    </location>
</feature>
<gene>
    <name evidence="4" type="ORF">F6B40_12035</name>
</gene>
<dbReference type="SUPFAM" id="SSF51126">
    <property type="entry name" value="Pectin lyase-like"/>
    <property type="match status" value="2"/>
</dbReference>